<feature type="compositionally biased region" description="Polar residues" evidence="1">
    <location>
        <begin position="1"/>
        <end position="10"/>
    </location>
</feature>
<feature type="compositionally biased region" description="Low complexity" evidence="1">
    <location>
        <begin position="41"/>
        <end position="54"/>
    </location>
</feature>
<reference evidence="2 3" key="1">
    <citation type="submission" date="2014-11" db="EMBL/GenBank/DDBJ databases">
        <title>Genetic blueprint of the zoonotic pathogen Toxocara canis.</title>
        <authorList>
            <person name="Zhu X.-Q."/>
            <person name="Korhonen P.K."/>
            <person name="Cai H."/>
            <person name="Young N.D."/>
            <person name="Nejsum P."/>
            <person name="von Samson-Himmelstjerna G."/>
            <person name="Boag P.R."/>
            <person name="Tan P."/>
            <person name="Li Q."/>
            <person name="Min J."/>
            <person name="Yang Y."/>
            <person name="Wang X."/>
            <person name="Fang X."/>
            <person name="Hall R.S."/>
            <person name="Hofmann A."/>
            <person name="Sternberg P.W."/>
            <person name="Jex A.R."/>
            <person name="Gasser R.B."/>
        </authorList>
    </citation>
    <scope>NUCLEOTIDE SEQUENCE [LARGE SCALE GENOMIC DNA]</scope>
    <source>
        <strain evidence="2">PN_DK_2014</strain>
    </source>
</reference>
<feature type="compositionally biased region" description="Basic and acidic residues" evidence="1">
    <location>
        <begin position="17"/>
        <end position="31"/>
    </location>
</feature>
<comment type="caution">
    <text evidence="2">The sequence shown here is derived from an EMBL/GenBank/DDBJ whole genome shotgun (WGS) entry which is preliminary data.</text>
</comment>
<dbReference type="OrthoDB" id="5815655at2759"/>
<sequence>MEKRNNNATSPAAPHRGFNDKAREVLLDRKKSQQKPGQRSNANKNKANTGTNGKDFPNRHRFLSCWLRKFFISSTS</sequence>
<keyword evidence="3" id="KW-1185">Reference proteome</keyword>
<proteinExistence type="predicted"/>
<evidence type="ECO:0000313" key="3">
    <source>
        <dbReference type="Proteomes" id="UP000031036"/>
    </source>
</evidence>
<gene>
    <name evidence="2" type="ORF">Tcan_03166</name>
</gene>
<name>A0A0B2VDP4_TOXCA</name>
<evidence type="ECO:0000256" key="1">
    <source>
        <dbReference type="SAM" id="MobiDB-lite"/>
    </source>
</evidence>
<dbReference type="Proteomes" id="UP000031036">
    <property type="component" value="Unassembled WGS sequence"/>
</dbReference>
<dbReference type="EMBL" id="JPKZ01001898">
    <property type="protein sequence ID" value="KHN79537.1"/>
    <property type="molecule type" value="Genomic_DNA"/>
</dbReference>
<dbReference type="AlphaFoldDB" id="A0A0B2VDP4"/>
<protein>
    <submittedName>
        <fullName evidence="2">Uncharacterized protein</fullName>
    </submittedName>
</protein>
<evidence type="ECO:0000313" key="2">
    <source>
        <dbReference type="EMBL" id="KHN79537.1"/>
    </source>
</evidence>
<organism evidence="2 3">
    <name type="scientific">Toxocara canis</name>
    <name type="common">Canine roundworm</name>
    <dbReference type="NCBI Taxonomy" id="6265"/>
    <lineage>
        <taxon>Eukaryota</taxon>
        <taxon>Metazoa</taxon>
        <taxon>Ecdysozoa</taxon>
        <taxon>Nematoda</taxon>
        <taxon>Chromadorea</taxon>
        <taxon>Rhabditida</taxon>
        <taxon>Spirurina</taxon>
        <taxon>Ascaridomorpha</taxon>
        <taxon>Ascaridoidea</taxon>
        <taxon>Toxocaridae</taxon>
        <taxon>Toxocara</taxon>
    </lineage>
</organism>
<feature type="region of interest" description="Disordered" evidence="1">
    <location>
        <begin position="1"/>
        <end position="58"/>
    </location>
</feature>
<accession>A0A0B2VDP4</accession>